<dbReference type="KEGG" id="amq:AMETH_6308"/>
<accession>A0A076N6D1</accession>
<dbReference type="PROSITE" id="PS50943">
    <property type="entry name" value="HTH_CROC1"/>
    <property type="match status" value="1"/>
</dbReference>
<dbReference type="SMART" id="SM00530">
    <property type="entry name" value="HTH_XRE"/>
    <property type="match status" value="1"/>
</dbReference>
<organism evidence="3 4">
    <name type="scientific">Amycolatopsis methanolica 239</name>
    <dbReference type="NCBI Taxonomy" id="1068978"/>
    <lineage>
        <taxon>Bacteria</taxon>
        <taxon>Bacillati</taxon>
        <taxon>Actinomycetota</taxon>
        <taxon>Actinomycetes</taxon>
        <taxon>Pseudonocardiales</taxon>
        <taxon>Pseudonocardiaceae</taxon>
        <taxon>Amycolatopsis</taxon>
        <taxon>Amycolatopsis methanolica group</taxon>
    </lineage>
</organism>
<evidence type="ECO:0000313" key="2">
    <source>
        <dbReference type="EMBL" id="AIJ26341.1"/>
    </source>
</evidence>
<dbReference type="InterPro" id="IPR043917">
    <property type="entry name" value="DUF5753"/>
</dbReference>
<dbReference type="Proteomes" id="UP000062973">
    <property type="component" value="Chromosome"/>
</dbReference>
<reference evidence="3 4" key="1">
    <citation type="submission" date="2014-07" db="EMBL/GenBank/DDBJ databases">
        <title>Whole Genome Sequence of the Amycolatopsis methanolica 239.</title>
        <authorList>
            <person name="Tang B."/>
        </authorList>
    </citation>
    <scope>NUCLEOTIDE SEQUENCE [LARGE SCALE GENOMIC DNA]</scope>
    <source>
        <strain evidence="3 4">239</strain>
    </source>
</reference>
<dbReference type="HOGENOM" id="CLU_055817_2_0_11"/>
<dbReference type="Gene3D" id="1.10.260.40">
    <property type="entry name" value="lambda repressor-like DNA-binding domains"/>
    <property type="match status" value="1"/>
</dbReference>
<feature type="domain" description="HTH cro/C1-type" evidence="1">
    <location>
        <begin position="14"/>
        <end position="72"/>
    </location>
</feature>
<dbReference type="PATRIC" id="fig|1068978.7.peg.6714"/>
<evidence type="ECO:0000313" key="3">
    <source>
        <dbReference type="EMBL" id="AIJ26400.1"/>
    </source>
</evidence>
<dbReference type="Pfam" id="PF19054">
    <property type="entry name" value="DUF5753"/>
    <property type="match status" value="1"/>
</dbReference>
<dbReference type="STRING" id="1068978.AMETH_6249"/>
<dbReference type="eggNOG" id="COG1396">
    <property type="taxonomic scope" value="Bacteria"/>
</dbReference>
<dbReference type="CDD" id="cd00093">
    <property type="entry name" value="HTH_XRE"/>
    <property type="match status" value="1"/>
</dbReference>
<dbReference type="RefSeq" id="WP_017985176.1">
    <property type="nucleotide sequence ID" value="NZ_AQUL01000001.1"/>
</dbReference>
<name>A0A076N6D1_AMYME</name>
<protein>
    <submittedName>
        <fullName evidence="3">Putative DNA-binding protein</fullName>
    </submittedName>
</protein>
<dbReference type="EMBL" id="CP009110">
    <property type="protein sequence ID" value="AIJ26400.1"/>
    <property type="molecule type" value="Genomic_DNA"/>
</dbReference>
<evidence type="ECO:0000259" key="1">
    <source>
        <dbReference type="PROSITE" id="PS50943"/>
    </source>
</evidence>
<dbReference type="GO" id="GO:0003677">
    <property type="term" value="F:DNA binding"/>
    <property type="evidence" value="ECO:0007669"/>
    <property type="project" value="UniProtKB-KW"/>
</dbReference>
<sequence>MTIEDRRKEFGGRLREYRVAAGYSGQGFAAALGWQQSKVSRIELGQQRITDSPNGGELQKWADQCGLEAAERDELFAELRALRLDEARWKNRTRQGHGQLQADFGAIERAARSIRVFETALVPGPAQTFAYALSVFRALAKLRKTDRDPQEAAAARMQRQAIMYDPAKDIQLLISEAGLRYPPPWVGEDDYPEWAEVMTGQIDRLLALFGMRSVQLRILPLGQPLPVAPLHGFWILDDLINIELLHTEVTTRDRADVAFYSGLFDELWHRAKHDDEARAILLTVSADYRRTLERAP</sequence>
<keyword evidence="3" id="KW-0238">DNA-binding</keyword>
<dbReference type="KEGG" id="amq:AMETH_6249"/>
<gene>
    <name evidence="2" type="ORF">AMETH_6249</name>
    <name evidence="3" type="ORF">AMETH_6308</name>
</gene>
<dbReference type="InterPro" id="IPR001387">
    <property type="entry name" value="Cro/C1-type_HTH"/>
</dbReference>
<dbReference type="InterPro" id="IPR010982">
    <property type="entry name" value="Lambda_DNA-bd_dom_sf"/>
</dbReference>
<dbReference type="AlphaFoldDB" id="A0A076N6D1"/>
<dbReference type="EMBL" id="CP009110">
    <property type="protein sequence ID" value="AIJ26341.1"/>
    <property type="molecule type" value="Genomic_DNA"/>
</dbReference>
<dbReference type="Pfam" id="PF13560">
    <property type="entry name" value="HTH_31"/>
    <property type="match status" value="1"/>
</dbReference>
<proteinExistence type="predicted"/>
<dbReference type="SUPFAM" id="SSF47413">
    <property type="entry name" value="lambda repressor-like DNA-binding domains"/>
    <property type="match status" value="1"/>
</dbReference>
<keyword evidence="4" id="KW-1185">Reference proteome</keyword>
<evidence type="ECO:0000313" key="4">
    <source>
        <dbReference type="Proteomes" id="UP000062973"/>
    </source>
</evidence>